<dbReference type="InterPro" id="IPR050074">
    <property type="entry name" value="DHO_dehydrogenase"/>
</dbReference>
<keyword evidence="6 11" id="KW-0288">FMN</keyword>
<dbReference type="GO" id="GO:0106430">
    <property type="term" value="F:dihydroorotate dehydrogenase (quinone) activity"/>
    <property type="evidence" value="ECO:0007669"/>
    <property type="project" value="UniProtKB-EC"/>
</dbReference>
<sequence length="344" mass="36102">MMFSAVRRLLFMLPPERAHDLTFGSLDQLFRLGGGRLFPARVEAPQSLMGLEFANAVGLSAGLDKNGDHIRSLAGLGFGFIELGTVTPVAQPGNLAPRVFRLPAHQALINRLGFNNEGLAALIGHLEDAAPEVDVPIGVNIGKNRDTPLERATDDYLACLEAVHGLADYVVVNLSSPNTPGLRSLQAGENLTGLVQILRERADALNATTGRRVPLMVKIAPDLDDDALRWLVDALLAAGVDGLTATNTTVDHSAVAGARHAAETGGLSGSPLRQRATEVIATVRAHAGPELPIIGVGGIMSGEDAVEKIQAGANLVQVYTGLIYQGPALIRNAARAIRDAEPGA</sequence>
<comment type="caution">
    <text evidence="13">The sequence shown here is derived from an EMBL/GenBank/DDBJ whole genome shotgun (WGS) entry which is preliminary data.</text>
</comment>
<feature type="binding site" evidence="11">
    <location>
        <position position="140"/>
    </location>
    <ligand>
        <name>FMN</name>
        <dbReference type="ChEBI" id="CHEBI:58210"/>
    </ligand>
</feature>
<evidence type="ECO:0000256" key="2">
    <source>
        <dbReference type="ARBA" id="ARBA00004370"/>
    </source>
</evidence>
<keyword evidence="7 11" id="KW-0665">Pyrimidine biosynthesis</keyword>
<feature type="binding site" evidence="11">
    <location>
        <position position="269"/>
    </location>
    <ligand>
        <name>FMN</name>
        <dbReference type="ChEBI" id="CHEBI:58210"/>
    </ligand>
</feature>
<evidence type="ECO:0000256" key="7">
    <source>
        <dbReference type="ARBA" id="ARBA00022975"/>
    </source>
</evidence>
<comment type="function">
    <text evidence="1 11">Catalyzes the conversion of dihydroorotate to orotate with quinone as electron acceptor.</text>
</comment>
<evidence type="ECO:0000256" key="10">
    <source>
        <dbReference type="ARBA" id="ARBA00048639"/>
    </source>
</evidence>
<dbReference type="InterPro" id="IPR001295">
    <property type="entry name" value="Dihydroorotate_DH_CS"/>
</dbReference>
<comment type="pathway">
    <text evidence="3 11">Pyrimidine metabolism; UMP biosynthesis via de novo pathway; orotate from (S)-dihydroorotate (quinone route): step 1/1.</text>
</comment>
<dbReference type="Pfam" id="PF01180">
    <property type="entry name" value="DHO_dh"/>
    <property type="match status" value="1"/>
</dbReference>
<keyword evidence="11" id="KW-1003">Cell membrane</keyword>
<keyword evidence="8 11" id="KW-0560">Oxidoreductase</keyword>
<evidence type="ECO:0000256" key="3">
    <source>
        <dbReference type="ARBA" id="ARBA00005161"/>
    </source>
</evidence>
<dbReference type="PANTHER" id="PTHR48109:SF4">
    <property type="entry name" value="DIHYDROOROTATE DEHYDROGENASE (QUINONE), MITOCHONDRIAL"/>
    <property type="match status" value="1"/>
</dbReference>
<feature type="binding site" evidence="11">
    <location>
        <begin position="61"/>
        <end position="65"/>
    </location>
    <ligand>
        <name>FMN</name>
        <dbReference type="ChEBI" id="CHEBI:58210"/>
    </ligand>
</feature>
<evidence type="ECO:0000313" key="14">
    <source>
        <dbReference type="Proteomes" id="UP001556636"/>
    </source>
</evidence>
<evidence type="ECO:0000256" key="4">
    <source>
        <dbReference type="ARBA" id="ARBA00005359"/>
    </source>
</evidence>
<evidence type="ECO:0000256" key="5">
    <source>
        <dbReference type="ARBA" id="ARBA00022630"/>
    </source>
</evidence>
<feature type="binding site" evidence="11">
    <location>
        <begin position="319"/>
        <end position="320"/>
    </location>
    <ligand>
        <name>FMN</name>
        <dbReference type="ChEBI" id="CHEBI:58210"/>
    </ligand>
</feature>
<comment type="subcellular location">
    <subcellularLocation>
        <location evidence="11">Cell membrane</location>
        <topology evidence="11">Peripheral membrane protein</topology>
    </subcellularLocation>
    <subcellularLocation>
        <location evidence="2">Membrane</location>
    </subcellularLocation>
</comment>
<name>A0ABV3RY38_9GAMM</name>
<feature type="binding site" evidence="11">
    <location>
        <position position="65"/>
    </location>
    <ligand>
        <name>substrate</name>
    </ligand>
</feature>
<evidence type="ECO:0000259" key="12">
    <source>
        <dbReference type="Pfam" id="PF01180"/>
    </source>
</evidence>
<keyword evidence="5 11" id="KW-0285">Flavoprotein</keyword>
<dbReference type="InterPro" id="IPR012135">
    <property type="entry name" value="Dihydroorotate_DH_1_2"/>
</dbReference>
<feature type="binding site" evidence="11">
    <location>
        <begin position="247"/>
        <end position="248"/>
    </location>
    <ligand>
        <name>substrate</name>
    </ligand>
</feature>
<dbReference type="InterPro" id="IPR013785">
    <property type="entry name" value="Aldolase_TIM"/>
</dbReference>
<keyword evidence="14" id="KW-1185">Reference proteome</keyword>
<dbReference type="PROSITE" id="PS00912">
    <property type="entry name" value="DHODEHASE_2"/>
    <property type="match status" value="1"/>
</dbReference>
<protein>
    <recommendedName>
        <fullName evidence="11">Dihydroorotate dehydrogenase (quinone)</fullName>
        <ecNumber evidence="11">1.3.5.2</ecNumber>
    </recommendedName>
    <alternativeName>
        <fullName evidence="11">DHOdehase</fullName>
        <shortName evidence="11">DHOD</shortName>
        <shortName evidence="11">DHODase</shortName>
    </alternativeName>
    <alternativeName>
        <fullName evidence="11">Dihydroorotate oxidase</fullName>
    </alternativeName>
</protein>
<dbReference type="Gene3D" id="3.20.20.70">
    <property type="entry name" value="Aldolase class I"/>
    <property type="match status" value="1"/>
</dbReference>
<feature type="domain" description="Dihydroorotate dehydrogenase catalytic" evidence="12">
    <location>
        <begin position="46"/>
        <end position="337"/>
    </location>
</feature>
<reference evidence="13 14" key="1">
    <citation type="submission" date="2024-02" db="EMBL/GenBank/DDBJ databases">
        <title>New especies of Spiribacter isolated from saline water.</title>
        <authorList>
            <person name="Leon M.J."/>
            <person name="De La Haba R."/>
            <person name="Sanchez-Porro C."/>
            <person name="Ventosa A."/>
        </authorList>
    </citation>
    <scope>NUCLEOTIDE SEQUENCE [LARGE SCALE GENOMIC DNA]</scope>
    <source>
        <strain evidence="14">ag22IC6-196</strain>
    </source>
</reference>
<feature type="binding site" evidence="11">
    <location>
        <position position="173"/>
    </location>
    <ligand>
        <name>FMN</name>
        <dbReference type="ChEBI" id="CHEBI:58210"/>
    </ligand>
</feature>
<comment type="cofactor">
    <cofactor evidence="11">
        <name>FMN</name>
        <dbReference type="ChEBI" id="CHEBI:58210"/>
    </cofactor>
    <text evidence="11">Binds 1 FMN per subunit.</text>
</comment>
<feature type="binding site" evidence="11">
    <location>
        <begin position="110"/>
        <end position="114"/>
    </location>
    <ligand>
        <name>substrate</name>
    </ligand>
</feature>
<accession>A0ABV3RY38</accession>
<evidence type="ECO:0000256" key="11">
    <source>
        <dbReference type="HAMAP-Rule" id="MF_00225"/>
    </source>
</evidence>
<dbReference type="PROSITE" id="PS00911">
    <property type="entry name" value="DHODEHASE_1"/>
    <property type="match status" value="1"/>
</dbReference>
<evidence type="ECO:0000256" key="8">
    <source>
        <dbReference type="ARBA" id="ARBA00023002"/>
    </source>
</evidence>
<organism evidence="13 14">
    <name type="scientific">Spiribacter roseus</name>
    <dbReference type="NCBI Taxonomy" id="1855875"/>
    <lineage>
        <taxon>Bacteria</taxon>
        <taxon>Pseudomonadati</taxon>
        <taxon>Pseudomonadota</taxon>
        <taxon>Gammaproteobacteria</taxon>
        <taxon>Chromatiales</taxon>
        <taxon>Ectothiorhodospiraceae</taxon>
        <taxon>Spiribacter</taxon>
    </lineage>
</organism>
<feature type="binding site" evidence="11">
    <location>
        <position position="298"/>
    </location>
    <ligand>
        <name>FMN</name>
        <dbReference type="ChEBI" id="CHEBI:58210"/>
    </ligand>
</feature>
<dbReference type="PANTHER" id="PTHR48109">
    <property type="entry name" value="DIHYDROOROTATE DEHYDROGENASE (QUINONE), MITOCHONDRIAL-RELATED"/>
    <property type="match status" value="1"/>
</dbReference>
<proteinExistence type="inferred from homology"/>
<dbReference type="NCBIfam" id="NF003652">
    <property type="entry name" value="PRK05286.2-5"/>
    <property type="match status" value="1"/>
</dbReference>
<gene>
    <name evidence="11" type="primary">pyrD</name>
    <name evidence="13" type="ORF">V6X51_03950</name>
</gene>
<feature type="binding site" evidence="11">
    <location>
        <position position="246"/>
    </location>
    <ligand>
        <name>FMN</name>
        <dbReference type="ChEBI" id="CHEBI:58210"/>
    </ligand>
</feature>
<feature type="binding site" evidence="11">
    <location>
        <position position="218"/>
    </location>
    <ligand>
        <name>FMN</name>
        <dbReference type="ChEBI" id="CHEBI:58210"/>
    </ligand>
</feature>
<feature type="active site" description="Nucleophile" evidence="11">
    <location>
        <position position="176"/>
    </location>
</feature>
<dbReference type="CDD" id="cd04738">
    <property type="entry name" value="DHOD_2_like"/>
    <property type="match status" value="1"/>
</dbReference>
<feature type="binding site" evidence="11">
    <location>
        <position position="85"/>
    </location>
    <ligand>
        <name>FMN</name>
        <dbReference type="ChEBI" id="CHEBI:58210"/>
    </ligand>
</feature>
<dbReference type="EC" id="1.3.5.2" evidence="11"/>
<dbReference type="NCBIfam" id="TIGR01036">
    <property type="entry name" value="pyrD_sub2"/>
    <property type="match status" value="1"/>
</dbReference>
<feature type="binding site" evidence="11">
    <location>
        <position position="178"/>
    </location>
    <ligand>
        <name>substrate</name>
    </ligand>
</feature>
<dbReference type="PIRSF" id="PIRSF000164">
    <property type="entry name" value="DHO_oxidase"/>
    <property type="match status" value="1"/>
</dbReference>
<dbReference type="InterPro" id="IPR005720">
    <property type="entry name" value="Dihydroorotate_DH_cat"/>
</dbReference>
<dbReference type="InterPro" id="IPR005719">
    <property type="entry name" value="Dihydroorotate_DH_2"/>
</dbReference>
<evidence type="ECO:0000313" key="13">
    <source>
        <dbReference type="EMBL" id="MEX0372587.1"/>
    </source>
</evidence>
<keyword evidence="9 11" id="KW-0472">Membrane</keyword>
<dbReference type="Proteomes" id="UP001556636">
    <property type="component" value="Unassembled WGS sequence"/>
</dbReference>
<comment type="similarity">
    <text evidence="4 11">Belongs to the dihydroorotate dehydrogenase family. Type 2 subfamily.</text>
</comment>
<dbReference type="EMBL" id="JBAKFG010000001">
    <property type="protein sequence ID" value="MEX0372587.1"/>
    <property type="molecule type" value="Genomic_DNA"/>
</dbReference>
<evidence type="ECO:0000256" key="9">
    <source>
        <dbReference type="ARBA" id="ARBA00023136"/>
    </source>
</evidence>
<dbReference type="SUPFAM" id="SSF51395">
    <property type="entry name" value="FMN-linked oxidoreductases"/>
    <property type="match status" value="1"/>
</dbReference>
<dbReference type="HAMAP" id="MF_00225">
    <property type="entry name" value="DHO_dh_type2"/>
    <property type="match status" value="1"/>
</dbReference>
<comment type="subunit">
    <text evidence="11">Monomer.</text>
</comment>
<evidence type="ECO:0000256" key="1">
    <source>
        <dbReference type="ARBA" id="ARBA00003125"/>
    </source>
</evidence>
<comment type="catalytic activity">
    <reaction evidence="10 11">
        <text>(S)-dihydroorotate + a quinone = orotate + a quinol</text>
        <dbReference type="Rhea" id="RHEA:30187"/>
        <dbReference type="ChEBI" id="CHEBI:24646"/>
        <dbReference type="ChEBI" id="CHEBI:30839"/>
        <dbReference type="ChEBI" id="CHEBI:30864"/>
        <dbReference type="ChEBI" id="CHEBI:132124"/>
        <dbReference type="EC" id="1.3.5.2"/>
    </reaction>
</comment>
<feature type="binding site" evidence="11">
    <location>
        <position position="173"/>
    </location>
    <ligand>
        <name>substrate</name>
    </ligand>
</feature>
<dbReference type="NCBIfam" id="NF003645">
    <property type="entry name" value="PRK05286.1-2"/>
    <property type="match status" value="1"/>
</dbReference>
<evidence type="ECO:0000256" key="6">
    <source>
        <dbReference type="ARBA" id="ARBA00022643"/>
    </source>
</evidence>